<dbReference type="InterPro" id="IPR008927">
    <property type="entry name" value="6-PGluconate_DH-like_C_sf"/>
</dbReference>
<evidence type="ECO:0000259" key="5">
    <source>
        <dbReference type="Pfam" id="PF14833"/>
    </source>
</evidence>
<organism evidence="6 7">
    <name type="scientific">Stutzerimonas kunmingensis</name>
    <dbReference type="NCBI Taxonomy" id="1211807"/>
    <lineage>
        <taxon>Bacteria</taxon>
        <taxon>Pseudomonadati</taxon>
        <taxon>Pseudomonadota</taxon>
        <taxon>Gammaproteobacteria</taxon>
        <taxon>Pseudomonadales</taxon>
        <taxon>Pseudomonadaceae</taxon>
        <taxon>Stutzerimonas</taxon>
    </lineage>
</organism>
<dbReference type="Pfam" id="PF03446">
    <property type="entry name" value="NAD_binding_2"/>
    <property type="match status" value="1"/>
</dbReference>
<dbReference type="SUPFAM" id="SSF51735">
    <property type="entry name" value="NAD(P)-binding Rossmann-fold domains"/>
    <property type="match status" value="1"/>
</dbReference>
<keyword evidence="2" id="KW-0520">NAD</keyword>
<dbReference type="EC" id="1.1.1.60" evidence="6"/>
<evidence type="ECO:0000313" key="7">
    <source>
        <dbReference type="Proteomes" id="UP001138989"/>
    </source>
</evidence>
<dbReference type="InterPro" id="IPR036291">
    <property type="entry name" value="NAD(P)-bd_dom_sf"/>
</dbReference>
<accession>A0A2N8SC42</accession>
<dbReference type="InterPro" id="IPR013328">
    <property type="entry name" value="6PGD_dom2"/>
</dbReference>
<dbReference type="GO" id="GO:0050661">
    <property type="term" value="F:NADP binding"/>
    <property type="evidence" value="ECO:0007669"/>
    <property type="project" value="InterPro"/>
</dbReference>
<dbReference type="InterPro" id="IPR006398">
    <property type="entry name" value="Tartro_sem_red"/>
</dbReference>
<dbReference type="Pfam" id="PF14833">
    <property type="entry name" value="NAD_binding_11"/>
    <property type="match status" value="1"/>
</dbReference>
<accession>A0A1I3U6G1</accession>
<keyword evidence="1 6" id="KW-0560">Oxidoreductase</keyword>
<gene>
    <name evidence="6" type="ORF">K7H17_01990</name>
</gene>
<dbReference type="GO" id="GO:0051287">
    <property type="term" value="F:NAD binding"/>
    <property type="evidence" value="ECO:0007669"/>
    <property type="project" value="InterPro"/>
</dbReference>
<dbReference type="SUPFAM" id="SSF48179">
    <property type="entry name" value="6-phosphogluconate dehydrogenase C-terminal domain-like"/>
    <property type="match status" value="1"/>
</dbReference>
<dbReference type="AlphaFoldDB" id="A0A2N8SC42"/>
<evidence type="ECO:0000256" key="1">
    <source>
        <dbReference type="ARBA" id="ARBA00023002"/>
    </source>
</evidence>
<dbReference type="GO" id="GO:0008679">
    <property type="term" value="F:2-hydroxy-3-oxopropionate reductase activity"/>
    <property type="evidence" value="ECO:0007669"/>
    <property type="project" value="UniProtKB-EC"/>
</dbReference>
<dbReference type="GO" id="GO:0046487">
    <property type="term" value="P:glyoxylate metabolic process"/>
    <property type="evidence" value="ECO:0007669"/>
    <property type="project" value="InterPro"/>
</dbReference>
<dbReference type="PANTHER" id="PTHR43060:SF15">
    <property type="entry name" value="3-HYDROXYISOBUTYRATE DEHYDROGENASE-LIKE 1, MITOCHONDRIAL-RELATED"/>
    <property type="match status" value="1"/>
</dbReference>
<dbReference type="InterPro" id="IPR015815">
    <property type="entry name" value="HIBADH-related"/>
</dbReference>
<feature type="active site" evidence="3">
    <location>
        <position position="171"/>
    </location>
</feature>
<dbReference type="Proteomes" id="UP001138989">
    <property type="component" value="Unassembled WGS sequence"/>
</dbReference>
<feature type="domain" description="6-phosphogluconate dehydrogenase NADP-binding" evidence="4">
    <location>
        <begin position="3"/>
        <end position="162"/>
    </location>
</feature>
<dbReference type="Gene3D" id="1.10.1040.10">
    <property type="entry name" value="N-(1-d-carboxylethyl)-l-norvaline Dehydrogenase, domain 2"/>
    <property type="match status" value="1"/>
</dbReference>
<dbReference type="Gene3D" id="3.40.50.720">
    <property type="entry name" value="NAD(P)-binding Rossmann-like Domain"/>
    <property type="match status" value="1"/>
</dbReference>
<dbReference type="InterPro" id="IPR029154">
    <property type="entry name" value="HIBADH-like_NADP-bd"/>
</dbReference>
<dbReference type="PANTHER" id="PTHR43060">
    <property type="entry name" value="3-HYDROXYISOBUTYRATE DEHYDROGENASE-LIKE 1, MITOCHONDRIAL-RELATED"/>
    <property type="match status" value="1"/>
</dbReference>
<dbReference type="InterPro" id="IPR006115">
    <property type="entry name" value="6PGDH_NADP-bd"/>
</dbReference>
<proteinExistence type="predicted"/>
<sequence length="296" mass="30764">MAKIGFIGTGIMGKPMASNLQNAGHQLFLSEHHDKAPADLVQAGAIALATPREVAQEAEFIIVMVPDTPQVEDVLFRDQGVAAGVGPGKVVIDMSSISPSATKQFAEKIKASGAEYLDAPVSGGEVGAKAGSLSIMVGGSEAAFERALPLFQAMGKNITRVGENGDGQTAKVANQIIVALNIQAVAEALLFAAKNGADPAKVREALMGGFAGSKILEVHGERMIKGTFDPGFRISLHQKDLNLALAGARELGLNLPNTANAQQVFSTCAAIGGSGWDHSALIKGLEHMANFSIRKE</sequence>
<dbReference type="NCBIfam" id="TIGR01505">
    <property type="entry name" value="tartro_sem_red"/>
    <property type="match status" value="1"/>
</dbReference>
<feature type="domain" description="3-hydroxyisobutyrate dehydrogenase-like NAD-binding" evidence="5">
    <location>
        <begin position="165"/>
        <end position="283"/>
    </location>
</feature>
<evidence type="ECO:0000256" key="2">
    <source>
        <dbReference type="ARBA" id="ARBA00023027"/>
    </source>
</evidence>
<keyword evidence="7" id="KW-1185">Reference proteome</keyword>
<evidence type="ECO:0000313" key="6">
    <source>
        <dbReference type="EMBL" id="MCD1606637.1"/>
    </source>
</evidence>
<dbReference type="RefSeq" id="WP_090522212.1">
    <property type="nucleotide sequence ID" value="NZ_FORS01000006.1"/>
</dbReference>
<evidence type="ECO:0000259" key="4">
    <source>
        <dbReference type="Pfam" id="PF03446"/>
    </source>
</evidence>
<evidence type="ECO:0000256" key="3">
    <source>
        <dbReference type="PIRSR" id="PIRSR000103-1"/>
    </source>
</evidence>
<reference evidence="6" key="1">
    <citation type="submission" date="2021-08" db="EMBL/GenBank/DDBJ databases">
        <title>Isolation and characterization of neutrophilic mixotrophic iron-oxidizing bacteria from deep-sea hydrothermal vents.</title>
        <authorList>
            <person name="He Y."/>
        </authorList>
    </citation>
    <scope>NUCLEOTIDE SEQUENCE</scope>
    <source>
        <strain evidence="6">IOP_13</strain>
    </source>
</reference>
<dbReference type="EMBL" id="JAINWF010000001">
    <property type="protein sequence ID" value="MCD1606637.1"/>
    <property type="molecule type" value="Genomic_DNA"/>
</dbReference>
<comment type="caution">
    <text evidence="6">The sequence shown here is derived from an EMBL/GenBank/DDBJ whole genome shotgun (WGS) entry which is preliminary data.</text>
</comment>
<protein>
    <submittedName>
        <fullName evidence="6">2-hydroxy-3-oxopropionate reductase</fullName>
        <ecNumber evidence="6">1.1.1.60</ecNumber>
    </submittedName>
</protein>
<dbReference type="PIRSF" id="PIRSF000103">
    <property type="entry name" value="HIBADH"/>
    <property type="match status" value="1"/>
</dbReference>
<name>A0A2N8SC42_9GAMM</name>
<dbReference type="GeneID" id="99796851"/>